<accession>A0A7R8URT7</accession>
<feature type="compositionally biased region" description="Low complexity" evidence="1">
    <location>
        <begin position="392"/>
        <end position="423"/>
    </location>
</feature>
<dbReference type="Proteomes" id="UP000594454">
    <property type="component" value="Chromosome 3"/>
</dbReference>
<dbReference type="FunCoup" id="A0A7R8URT7">
    <property type="interactions" value="27"/>
</dbReference>
<dbReference type="EMBL" id="LR899011">
    <property type="protein sequence ID" value="CAD7085842.1"/>
    <property type="molecule type" value="Genomic_DNA"/>
</dbReference>
<feature type="compositionally biased region" description="Low complexity" evidence="1">
    <location>
        <begin position="1015"/>
        <end position="1027"/>
    </location>
</feature>
<evidence type="ECO:0000313" key="3">
    <source>
        <dbReference type="Proteomes" id="UP000594454"/>
    </source>
</evidence>
<reference evidence="2 3" key="1">
    <citation type="submission" date="2020-11" db="EMBL/GenBank/DDBJ databases">
        <authorList>
            <person name="Wallbank WR R."/>
            <person name="Pardo Diaz C."/>
            <person name="Kozak K."/>
            <person name="Martin S."/>
            <person name="Jiggins C."/>
            <person name="Moest M."/>
            <person name="Warren A I."/>
            <person name="Generalovic N T."/>
            <person name="Byers J.R.P. K."/>
            <person name="Montejo-Kovacevich G."/>
            <person name="Yen C E."/>
        </authorList>
    </citation>
    <scope>NUCLEOTIDE SEQUENCE [LARGE SCALE GENOMIC DNA]</scope>
</reference>
<name>A0A7R8URT7_HERIL</name>
<dbReference type="OrthoDB" id="6431454at2759"/>
<feature type="compositionally biased region" description="Basic residues" evidence="1">
    <location>
        <begin position="1376"/>
        <end position="1397"/>
    </location>
</feature>
<feature type="region of interest" description="Disordered" evidence="1">
    <location>
        <begin position="1092"/>
        <end position="1202"/>
    </location>
</feature>
<proteinExistence type="predicted"/>
<feature type="region of interest" description="Disordered" evidence="1">
    <location>
        <begin position="1375"/>
        <end position="1407"/>
    </location>
</feature>
<evidence type="ECO:0000256" key="1">
    <source>
        <dbReference type="SAM" id="MobiDB-lite"/>
    </source>
</evidence>
<feature type="region of interest" description="Disordered" evidence="1">
    <location>
        <begin position="950"/>
        <end position="973"/>
    </location>
</feature>
<keyword evidence="3" id="KW-1185">Reference proteome</keyword>
<feature type="compositionally biased region" description="Low complexity" evidence="1">
    <location>
        <begin position="1114"/>
        <end position="1142"/>
    </location>
</feature>
<feature type="compositionally biased region" description="Polar residues" evidence="1">
    <location>
        <begin position="950"/>
        <end position="963"/>
    </location>
</feature>
<feature type="compositionally biased region" description="Basic and acidic residues" evidence="1">
    <location>
        <begin position="640"/>
        <end position="659"/>
    </location>
</feature>
<evidence type="ECO:0000313" key="2">
    <source>
        <dbReference type="EMBL" id="CAD7085842.1"/>
    </source>
</evidence>
<feature type="compositionally biased region" description="Polar residues" evidence="1">
    <location>
        <begin position="1156"/>
        <end position="1165"/>
    </location>
</feature>
<feature type="compositionally biased region" description="Polar residues" evidence="1">
    <location>
        <begin position="1052"/>
        <end position="1061"/>
    </location>
</feature>
<sequence>MMDPLDYDGMFSSTDTPTWMLSPFDQQDATFLSSSRQMLETIVEETSDDEEIHQSWSQFENVWSEESDTGSVIRIELHNDQDSISERDFACPPKRPRHDDLLVVDELSITSNSIRKFPRNENLLIPEITTDSPGYRGSKRFDELYSDSDTLSYNSLSRSSSLIQFESLERQLQGGDLAVTAASAMGQSSPSLATYDNSGDMRAEEGCIRRYESSDGRLHQTYFDLAKIEFNNDLIFRAKSDSESSDNSILSHEERVLKTKTDGTSNEACVEAERAKGGRSANDQRACYKGKNSAENLSEDSGYCEYISALRIKSKSIPNFLRSNEKFCEEDEFFENHKSLEMIYDNSRGGNARHEDMDAADGTEIAAKHENNVDLGWYNGDVKNKMYRENISCSSPRSSPSPSPSRSTASSPSSTTSSSLFQRVSSSLPNVRLQFNHDNSDARCQPFYHDRDHAVYGFSESDNDERIDKTELRAVASVPNNLYLNETGCEAGSSERGNNDRESCVQLQEDEDNDFIWNLRSPKFVRSQNRSSGGKKYLTSKKLSAVAAASAVGGVGAAQNYLNASYNNLTLLDYSGHRSSFNMSDYSGNSKRSSREFDLGKGNFLLDEISSHFDKNLSILSGRERDSDLISEFLKGDMGGSREHGGQKEGPEMRRKSEENLSSVVFRKLNTEVEPLQRRSLETFDVSPTNLKTAYAESLESCDFDCADNRSKLEHSTPIKRGLVASTPNLNTFKNAGNTGDIEDQILTTSSAHNSLAAIPGESKRLGILISGPAGSRNSLGKGVSFCPFVSEISFREQSSEEAPDEPDSLEDCYATNPVQSAALSADRDTVDRPASEQMDHEHSRVVSDQTAANSSDRVGVQQTGAQVLAVNSEIINKRPSSGDGSEQQRFSHNRSAATISNESIVEECGLVSADSCDSGGDGGFHDGDEECDINYDIPITVEMFASDQMSSQVNVPSSNLENDNARDRSPNSVSELVAKINNNNNSGGGGNNNCGIGASISTNGNGNQYHHHQQQQQPVEQYSEQSNYRSNQKMPNYEVNTVSGGNGNGNTKPAPTTGTDLLSAKFKPKPDEKRHKNGFLSRFAGGFRFSLRRKKKSAAGDKNTNEQPLNYSQQQQQQKQGQVASANSANKNLKSSSAPKNTPDYVYIPLRDPSPNRQITSTEKTPPADDDVFDSPCNSDHSAETADATPERHLPFGAGTNNIDKNHVLLVGKPPLPKQPPRVVGVCEKVRAGPTALSPAQQYQATLNMYTNGGVNSCPGGNGRHAQVFRSKSQPREIDERFLDSERNFYYNNRNQLIATMNGNGCSHVPYVSEITDSDGHPVENVGGKKTGKAQTLPMDAASSGKIGLIETNLDTQETVITGKTRSLMELGPQHRGHPDRHLHHHHALHNSHHHGNGSNVIDGGATKRPHKSMEFLLDKENQKNVLVSSSLQGMCVEQITFYRKCLMREVVANAKQQRGAERVIFMEFFLIRLLLL</sequence>
<feature type="compositionally biased region" description="Polar residues" evidence="1">
    <location>
        <begin position="847"/>
        <end position="862"/>
    </location>
</feature>
<protein>
    <submittedName>
        <fullName evidence="2">Uncharacterized protein</fullName>
    </submittedName>
</protein>
<dbReference type="InParanoid" id="A0A7R8URT7"/>
<gene>
    <name evidence="2" type="ORF">HERILL_LOCUS8658</name>
</gene>
<feature type="region of interest" description="Disordered" evidence="1">
    <location>
        <begin position="1000"/>
        <end position="1080"/>
    </location>
</feature>
<feature type="region of interest" description="Disordered" evidence="1">
    <location>
        <begin position="821"/>
        <end position="862"/>
    </location>
</feature>
<organism evidence="2 3">
    <name type="scientific">Hermetia illucens</name>
    <name type="common">Black soldier fly</name>
    <dbReference type="NCBI Taxonomy" id="343691"/>
    <lineage>
        <taxon>Eukaryota</taxon>
        <taxon>Metazoa</taxon>
        <taxon>Ecdysozoa</taxon>
        <taxon>Arthropoda</taxon>
        <taxon>Hexapoda</taxon>
        <taxon>Insecta</taxon>
        <taxon>Pterygota</taxon>
        <taxon>Neoptera</taxon>
        <taxon>Endopterygota</taxon>
        <taxon>Diptera</taxon>
        <taxon>Brachycera</taxon>
        <taxon>Stratiomyomorpha</taxon>
        <taxon>Stratiomyidae</taxon>
        <taxon>Hermetiinae</taxon>
        <taxon>Hermetia</taxon>
    </lineage>
</organism>
<feature type="compositionally biased region" description="Basic and acidic residues" evidence="1">
    <location>
        <begin position="826"/>
        <end position="846"/>
    </location>
</feature>
<feature type="compositionally biased region" description="Basic and acidic residues" evidence="1">
    <location>
        <begin position="1182"/>
        <end position="1195"/>
    </location>
</feature>
<feature type="compositionally biased region" description="Polar residues" evidence="1">
    <location>
        <begin position="1028"/>
        <end position="1044"/>
    </location>
</feature>
<feature type="region of interest" description="Disordered" evidence="1">
    <location>
        <begin position="391"/>
        <end position="423"/>
    </location>
</feature>
<feature type="region of interest" description="Disordered" evidence="1">
    <location>
        <begin position="635"/>
        <end position="660"/>
    </location>
</feature>